<dbReference type="GO" id="GO:0004674">
    <property type="term" value="F:protein serine/threonine kinase activity"/>
    <property type="evidence" value="ECO:0007669"/>
    <property type="project" value="InterPro"/>
</dbReference>
<dbReference type="PANTHER" id="PTHR24348">
    <property type="entry name" value="SERINE/THREONINE-PROTEIN KINASE UNC-51-RELATED"/>
    <property type="match status" value="1"/>
</dbReference>
<dbReference type="SUPFAM" id="SSF56112">
    <property type="entry name" value="Protein kinase-like (PK-like)"/>
    <property type="match status" value="1"/>
</dbReference>
<dbReference type="AlphaFoldDB" id="A0A5J4WKI5"/>
<dbReference type="Pfam" id="PF00069">
    <property type="entry name" value="Pkinase"/>
    <property type="match status" value="1"/>
</dbReference>
<reference evidence="3 4" key="1">
    <citation type="submission" date="2019-03" db="EMBL/GenBank/DDBJ databases">
        <title>Single cell metagenomics reveals metabolic interactions within the superorganism composed of flagellate Streblomastix strix and complex community of Bacteroidetes bacteria on its surface.</title>
        <authorList>
            <person name="Treitli S.C."/>
            <person name="Kolisko M."/>
            <person name="Husnik F."/>
            <person name="Keeling P."/>
            <person name="Hampl V."/>
        </authorList>
    </citation>
    <scope>NUCLEOTIDE SEQUENCE [LARGE SCALE GENOMIC DNA]</scope>
    <source>
        <strain evidence="3">ST1C</strain>
    </source>
</reference>
<organism evidence="3 4">
    <name type="scientific">Streblomastix strix</name>
    <dbReference type="NCBI Taxonomy" id="222440"/>
    <lineage>
        <taxon>Eukaryota</taxon>
        <taxon>Metamonada</taxon>
        <taxon>Preaxostyla</taxon>
        <taxon>Oxymonadida</taxon>
        <taxon>Streblomastigidae</taxon>
        <taxon>Streblomastix</taxon>
    </lineage>
</organism>
<protein>
    <recommendedName>
        <fullName evidence="2">Protein kinase domain-containing protein</fullName>
    </recommendedName>
</protein>
<gene>
    <name evidence="3" type="ORF">EZS28_009666</name>
</gene>
<feature type="region of interest" description="Disordered" evidence="1">
    <location>
        <begin position="207"/>
        <end position="230"/>
    </location>
</feature>
<evidence type="ECO:0000256" key="1">
    <source>
        <dbReference type="SAM" id="MobiDB-lite"/>
    </source>
</evidence>
<dbReference type="SMART" id="SM00220">
    <property type="entry name" value="S_TKc"/>
    <property type="match status" value="1"/>
</dbReference>
<accession>A0A5J4WKI5</accession>
<feature type="domain" description="Protein kinase" evidence="2">
    <location>
        <begin position="1"/>
        <end position="163"/>
    </location>
</feature>
<dbReference type="PROSITE" id="PS50011">
    <property type="entry name" value="PROTEIN_KINASE_DOM"/>
    <property type="match status" value="1"/>
</dbReference>
<evidence type="ECO:0000313" key="3">
    <source>
        <dbReference type="EMBL" id="KAA6394809.1"/>
    </source>
</evidence>
<name>A0A5J4WKI5_9EUKA</name>
<proteinExistence type="predicted"/>
<evidence type="ECO:0000259" key="2">
    <source>
        <dbReference type="PROSITE" id="PS50011"/>
    </source>
</evidence>
<dbReference type="InterPro" id="IPR045269">
    <property type="entry name" value="Atg1-like"/>
</dbReference>
<sequence>MVSHFLCNDQMMVIVMDKQQVAIPGVNFADQIQENANLLNLFLIWVIFDCQNCKYWAKENQILLYLPPELVIGDGKDDAKIDMWFAGIILYQLVTHEFPFKAQSFEELQMYEQVGILIKMHLQTINRPSSIQDNLLWDLLVKLLSFDRKTRLSASDALSHPFFNRENIINENEFLSPLQEIIRIIGKSEVGNTEIQIQGQKLSPLLQSSSSLTDPHSQSQLTSSSTNQQQQTSLKKIPSLLAFGTLQEIRIPDPYSINSISSSINDIDLAII</sequence>
<dbReference type="Gene3D" id="1.10.510.10">
    <property type="entry name" value="Transferase(Phosphotransferase) domain 1"/>
    <property type="match status" value="1"/>
</dbReference>
<dbReference type="InterPro" id="IPR000719">
    <property type="entry name" value="Prot_kinase_dom"/>
</dbReference>
<comment type="caution">
    <text evidence="3">The sequence shown here is derived from an EMBL/GenBank/DDBJ whole genome shotgun (WGS) entry which is preliminary data.</text>
</comment>
<dbReference type="GO" id="GO:0005524">
    <property type="term" value="F:ATP binding"/>
    <property type="evidence" value="ECO:0007669"/>
    <property type="project" value="InterPro"/>
</dbReference>
<dbReference type="InterPro" id="IPR011009">
    <property type="entry name" value="Kinase-like_dom_sf"/>
</dbReference>
<dbReference type="EMBL" id="SNRW01001843">
    <property type="protein sequence ID" value="KAA6394809.1"/>
    <property type="molecule type" value="Genomic_DNA"/>
</dbReference>
<evidence type="ECO:0000313" key="4">
    <source>
        <dbReference type="Proteomes" id="UP000324800"/>
    </source>
</evidence>
<dbReference type="GO" id="GO:0010506">
    <property type="term" value="P:regulation of autophagy"/>
    <property type="evidence" value="ECO:0007669"/>
    <property type="project" value="InterPro"/>
</dbReference>
<dbReference type="Proteomes" id="UP000324800">
    <property type="component" value="Unassembled WGS sequence"/>
</dbReference>
<dbReference type="GO" id="GO:0005737">
    <property type="term" value="C:cytoplasm"/>
    <property type="evidence" value="ECO:0007669"/>
    <property type="project" value="TreeGrafter"/>
</dbReference>